<name>A0A0R3X382_HYDTA</name>
<keyword evidence="1" id="KW-1133">Transmembrane helix</keyword>
<reference evidence="5" key="1">
    <citation type="submission" date="2017-02" db="UniProtKB">
        <authorList>
            <consortium name="WormBaseParasite"/>
        </authorList>
    </citation>
    <scope>IDENTIFICATION</scope>
</reference>
<keyword evidence="2" id="KW-0732">Signal</keyword>
<evidence type="ECO:0000256" key="2">
    <source>
        <dbReference type="SAM" id="SignalP"/>
    </source>
</evidence>
<dbReference type="Proteomes" id="UP000274429">
    <property type="component" value="Unassembled WGS sequence"/>
</dbReference>
<reference evidence="3 4" key="2">
    <citation type="submission" date="2018-11" db="EMBL/GenBank/DDBJ databases">
        <authorList>
            <consortium name="Pathogen Informatics"/>
        </authorList>
    </citation>
    <scope>NUCLEOTIDE SEQUENCE [LARGE SCALE GENOMIC DNA]</scope>
</reference>
<keyword evidence="1" id="KW-0472">Membrane</keyword>
<accession>A0A0R3X382</accession>
<sequence length="80" mass="8638">MKTFGVLAVLLLALVAINAEKVADDEWDVSKELINLNSENLPDMSQNLKTTSHGLITSPSLITSAVCALLLLPQLMLFLS</sequence>
<dbReference type="WBParaSite" id="TTAC_0000779001-mRNA-1">
    <property type="protein sequence ID" value="TTAC_0000779001-mRNA-1"/>
    <property type="gene ID" value="TTAC_0000779001"/>
</dbReference>
<dbReference type="EMBL" id="UYWX01020404">
    <property type="protein sequence ID" value="VDM32231.1"/>
    <property type="molecule type" value="Genomic_DNA"/>
</dbReference>
<protein>
    <submittedName>
        <fullName evidence="5">Expressed conserved protein</fullName>
    </submittedName>
</protein>
<feature type="chain" id="PRO_5043133137" evidence="2">
    <location>
        <begin position="20"/>
        <end position="80"/>
    </location>
</feature>
<gene>
    <name evidence="3" type="ORF">TTAC_LOCUS7775</name>
</gene>
<proteinExistence type="predicted"/>
<feature type="transmembrane region" description="Helical" evidence="1">
    <location>
        <begin position="61"/>
        <end position="79"/>
    </location>
</feature>
<keyword evidence="4" id="KW-1185">Reference proteome</keyword>
<evidence type="ECO:0000313" key="5">
    <source>
        <dbReference type="WBParaSite" id="TTAC_0000779001-mRNA-1"/>
    </source>
</evidence>
<feature type="signal peptide" evidence="2">
    <location>
        <begin position="1"/>
        <end position="19"/>
    </location>
</feature>
<evidence type="ECO:0000313" key="4">
    <source>
        <dbReference type="Proteomes" id="UP000274429"/>
    </source>
</evidence>
<organism evidence="5">
    <name type="scientific">Hydatigena taeniaeformis</name>
    <name type="common">Feline tapeworm</name>
    <name type="synonym">Taenia taeniaeformis</name>
    <dbReference type="NCBI Taxonomy" id="6205"/>
    <lineage>
        <taxon>Eukaryota</taxon>
        <taxon>Metazoa</taxon>
        <taxon>Spiralia</taxon>
        <taxon>Lophotrochozoa</taxon>
        <taxon>Platyhelminthes</taxon>
        <taxon>Cestoda</taxon>
        <taxon>Eucestoda</taxon>
        <taxon>Cyclophyllidea</taxon>
        <taxon>Taeniidae</taxon>
        <taxon>Hydatigera</taxon>
    </lineage>
</organism>
<evidence type="ECO:0000256" key="1">
    <source>
        <dbReference type="SAM" id="Phobius"/>
    </source>
</evidence>
<dbReference type="AlphaFoldDB" id="A0A0R3X382"/>
<keyword evidence="1" id="KW-0812">Transmembrane</keyword>
<evidence type="ECO:0000313" key="3">
    <source>
        <dbReference type="EMBL" id="VDM32231.1"/>
    </source>
</evidence>